<feature type="region of interest" description="Disordered" evidence="7">
    <location>
        <begin position="271"/>
        <end position="291"/>
    </location>
</feature>
<feature type="region of interest" description="Disordered" evidence="7">
    <location>
        <begin position="144"/>
        <end position="167"/>
    </location>
</feature>
<evidence type="ECO:0000256" key="8">
    <source>
        <dbReference type="SAM" id="Phobius"/>
    </source>
</evidence>
<dbReference type="GO" id="GO:0043025">
    <property type="term" value="C:neuronal cell body"/>
    <property type="evidence" value="ECO:0007669"/>
    <property type="project" value="TreeGrafter"/>
</dbReference>
<dbReference type="PANTHER" id="PTHR21723:SF3">
    <property type="entry name" value="PROTEIN RIC-3"/>
    <property type="match status" value="1"/>
</dbReference>
<dbReference type="OrthoDB" id="10070774at2759"/>
<dbReference type="PANTHER" id="PTHR21723">
    <property type="entry name" value="RESISTANCE TO INHIBITORS OF CHOLINESTERASE PROTEIN 3 RIC3"/>
    <property type="match status" value="1"/>
</dbReference>
<gene>
    <name evidence="10" type="ORF">T265_01518</name>
</gene>
<evidence type="ECO:0000259" key="9">
    <source>
        <dbReference type="Pfam" id="PF15361"/>
    </source>
</evidence>
<feature type="domain" description="Resistance to inhibitors of cholinesterase protein 3 N-terminal" evidence="9">
    <location>
        <begin position="18"/>
        <end position="122"/>
    </location>
</feature>
<organism evidence="10 11">
    <name type="scientific">Opisthorchis viverrini</name>
    <name type="common">Southeast Asian liver fluke</name>
    <dbReference type="NCBI Taxonomy" id="6198"/>
    <lineage>
        <taxon>Eukaryota</taxon>
        <taxon>Metazoa</taxon>
        <taxon>Spiralia</taxon>
        <taxon>Lophotrochozoa</taxon>
        <taxon>Platyhelminthes</taxon>
        <taxon>Trematoda</taxon>
        <taxon>Digenea</taxon>
        <taxon>Opisthorchiida</taxon>
        <taxon>Opisthorchiata</taxon>
        <taxon>Opisthorchiidae</taxon>
        <taxon>Opisthorchis</taxon>
    </lineage>
</organism>
<evidence type="ECO:0000256" key="5">
    <source>
        <dbReference type="ARBA" id="ARBA00022989"/>
    </source>
</evidence>
<dbReference type="InterPro" id="IPR032763">
    <property type="entry name" value="RIC3_N"/>
</dbReference>
<dbReference type="GO" id="GO:0043005">
    <property type="term" value="C:neuron projection"/>
    <property type="evidence" value="ECO:0007669"/>
    <property type="project" value="TreeGrafter"/>
</dbReference>
<feature type="compositionally biased region" description="Acidic residues" evidence="7">
    <location>
        <begin position="150"/>
        <end position="159"/>
    </location>
</feature>
<feature type="region of interest" description="Disordered" evidence="7">
    <location>
        <begin position="50"/>
        <end position="82"/>
    </location>
</feature>
<keyword evidence="3 8" id="KW-0812">Transmembrane</keyword>
<evidence type="ECO:0000256" key="1">
    <source>
        <dbReference type="ARBA" id="ARBA00004586"/>
    </source>
</evidence>
<dbReference type="RefSeq" id="XP_009163823.1">
    <property type="nucleotide sequence ID" value="XM_009165559.1"/>
</dbReference>
<dbReference type="Pfam" id="PF15361">
    <property type="entry name" value="RIC3"/>
    <property type="match status" value="1"/>
</dbReference>
<dbReference type="KEGG" id="ovi:T265_01518"/>
<evidence type="ECO:0000313" key="11">
    <source>
        <dbReference type="Proteomes" id="UP000054324"/>
    </source>
</evidence>
<dbReference type="CTD" id="20315706"/>
<protein>
    <recommendedName>
        <fullName evidence="9">Resistance to inhibitors of cholinesterase protein 3 N-terminal domain-containing protein</fullName>
    </recommendedName>
</protein>
<dbReference type="InterPro" id="IPR026160">
    <property type="entry name" value="Ric3"/>
</dbReference>
<keyword evidence="5 8" id="KW-1133">Transmembrane helix</keyword>
<proteinExistence type="inferred from homology"/>
<dbReference type="Proteomes" id="UP000054324">
    <property type="component" value="Unassembled WGS sequence"/>
</dbReference>
<accession>A0A074ZZF6</accession>
<dbReference type="GO" id="GO:0034394">
    <property type="term" value="P:protein localization to cell surface"/>
    <property type="evidence" value="ECO:0007669"/>
    <property type="project" value="TreeGrafter"/>
</dbReference>
<evidence type="ECO:0000256" key="6">
    <source>
        <dbReference type="ARBA" id="ARBA00023136"/>
    </source>
</evidence>
<evidence type="ECO:0000256" key="2">
    <source>
        <dbReference type="ARBA" id="ARBA00008538"/>
    </source>
</evidence>
<evidence type="ECO:0000313" key="10">
    <source>
        <dbReference type="EMBL" id="KER32466.1"/>
    </source>
</evidence>
<evidence type="ECO:0000256" key="3">
    <source>
        <dbReference type="ARBA" id="ARBA00022692"/>
    </source>
</evidence>
<dbReference type="PROSITE" id="PS51257">
    <property type="entry name" value="PROKAR_LIPOPROTEIN"/>
    <property type="match status" value="1"/>
</dbReference>
<evidence type="ECO:0000256" key="7">
    <source>
        <dbReference type="SAM" id="MobiDB-lite"/>
    </source>
</evidence>
<keyword evidence="4" id="KW-0256">Endoplasmic reticulum</keyword>
<dbReference type="GeneID" id="20315706"/>
<feature type="transmembrane region" description="Helical" evidence="8">
    <location>
        <begin position="86"/>
        <end position="105"/>
    </location>
</feature>
<name>A0A074ZZF6_OPIVI</name>
<dbReference type="EMBL" id="KL596634">
    <property type="protein sequence ID" value="KER32466.1"/>
    <property type="molecule type" value="Genomic_DNA"/>
</dbReference>
<evidence type="ECO:0000256" key="4">
    <source>
        <dbReference type="ARBA" id="ARBA00022824"/>
    </source>
</evidence>
<keyword evidence="11" id="KW-1185">Reference proteome</keyword>
<dbReference type="GO" id="GO:0045202">
    <property type="term" value="C:synapse"/>
    <property type="evidence" value="ECO:0007669"/>
    <property type="project" value="GOC"/>
</dbReference>
<sequence>MSDSSIRLQTYVVCGVMIGCFSLLYPRIFHPMLMHALGFSKAASSDADSHHLNRPPFDPHGAFNRPRPSIRAVDAETQKPSGKRGGLMSVVLPVYAVGIVLYLIYTLSKIYRSRNRKNNDHKEEFLRHYYRDFHYDTRHGKFRMGHGSSDEGEEDEESEDIPKGSLGLLSSTRASRLGKPKFTNKDGRFDWAAAYGAEGQRDIFRSAKSLPRDLEALLLKIESEDVVNHDEFTALRIRLEQTEKEMTRLLSAMNQAERMVGRLDVDDDVDPQQLDRHAAPGPAQEDTEYEATASEDELGKFCYQLDLNTRILKILQCSPHFMNNVTKQKWKVDFLVEHELLRHILLRKRVEKN</sequence>
<feature type="transmembrane region" description="Helical" evidence="8">
    <location>
        <begin position="6"/>
        <end position="25"/>
    </location>
</feature>
<comment type="subcellular location">
    <subcellularLocation>
        <location evidence="1">Endoplasmic reticulum membrane</location>
    </subcellularLocation>
</comment>
<dbReference type="GO" id="GO:0005789">
    <property type="term" value="C:endoplasmic reticulum membrane"/>
    <property type="evidence" value="ECO:0007669"/>
    <property type="project" value="UniProtKB-SubCell"/>
</dbReference>
<keyword evidence="6 8" id="KW-0472">Membrane</keyword>
<dbReference type="AlphaFoldDB" id="A0A074ZZF6"/>
<dbReference type="GO" id="GO:0007271">
    <property type="term" value="P:synaptic transmission, cholinergic"/>
    <property type="evidence" value="ECO:0007669"/>
    <property type="project" value="TreeGrafter"/>
</dbReference>
<reference evidence="10 11" key="1">
    <citation type="submission" date="2013-11" db="EMBL/GenBank/DDBJ databases">
        <title>Opisthorchis viverrini - life in the bile duct.</title>
        <authorList>
            <person name="Young N.D."/>
            <person name="Nagarajan N."/>
            <person name="Lin S.J."/>
            <person name="Korhonen P.K."/>
            <person name="Jex A.R."/>
            <person name="Hall R.S."/>
            <person name="Safavi-Hemami H."/>
            <person name="Kaewkong W."/>
            <person name="Bertrand D."/>
            <person name="Gao S."/>
            <person name="Seet Q."/>
            <person name="Wongkham S."/>
            <person name="Teh B.T."/>
            <person name="Wongkham C."/>
            <person name="Intapan P.M."/>
            <person name="Maleewong W."/>
            <person name="Yang X."/>
            <person name="Hu M."/>
            <person name="Wang Z."/>
            <person name="Hofmann A."/>
            <person name="Sternberg P.W."/>
            <person name="Tan P."/>
            <person name="Wang J."/>
            <person name="Gasser R.B."/>
        </authorList>
    </citation>
    <scope>NUCLEOTIDE SEQUENCE [LARGE SCALE GENOMIC DNA]</scope>
</reference>
<dbReference type="STRING" id="6198.A0A074ZZF6"/>
<comment type="similarity">
    <text evidence="2">Belongs to the ric-3 family.</text>
</comment>